<keyword evidence="1" id="KW-0812">Transmembrane</keyword>
<keyword evidence="3" id="KW-1185">Reference proteome</keyword>
<evidence type="ECO:0000313" key="2">
    <source>
        <dbReference type="EMBL" id="ASK79193.1"/>
    </source>
</evidence>
<dbReference type="Proteomes" id="UP000242175">
    <property type="component" value="Chromosome small"/>
</dbReference>
<dbReference type="EMBL" id="CP022356">
    <property type="protein sequence ID" value="ASK79193.1"/>
    <property type="molecule type" value="Genomic_DNA"/>
</dbReference>
<keyword evidence="1" id="KW-1133">Transmembrane helix</keyword>
<organism evidence="2 3">
    <name type="scientific">Paraphotobacterium marinum</name>
    <dbReference type="NCBI Taxonomy" id="1755811"/>
    <lineage>
        <taxon>Bacteria</taxon>
        <taxon>Pseudomonadati</taxon>
        <taxon>Pseudomonadota</taxon>
        <taxon>Gammaproteobacteria</taxon>
        <taxon>Vibrionales</taxon>
        <taxon>Vibrionaceae</taxon>
        <taxon>Paraphotobacterium</taxon>
    </lineage>
</organism>
<gene>
    <name evidence="2" type="ORF">CF386_08975</name>
</gene>
<name>A0A220VGX6_9GAMM</name>
<feature type="transmembrane region" description="Helical" evidence="1">
    <location>
        <begin position="28"/>
        <end position="47"/>
    </location>
</feature>
<dbReference type="AlphaFoldDB" id="A0A220VGX6"/>
<reference evidence="2 3" key="1">
    <citation type="journal article" date="2016" name="Int. J. Syst. Evol. Microbiol.">
        <title>Paraphotobacterium marinum gen. nov., sp. nov., a member of the family Vibrionaceae, isolated from surface seawater.</title>
        <authorList>
            <person name="Huang Z."/>
            <person name="Dong C."/>
            <person name="Shao Z."/>
        </authorList>
    </citation>
    <scope>NUCLEOTIDE SEQUENCE [LARGE SCALE GENOMIC DNA]</scope>
    <source>
        <strain evidence="2 3">NSCS20N07D</strain>
    </source>
</reference>
<sequence length="90" mass="10252">MSLLIKTFTLNIIIFMLNKQVPFMKSNLQAMLIIAFIILVFFESTLIKEIASEFGTLCSNTSIFFKISTIFFGVTKVIISIKNIKFLCCI</sequence>
<evidence type="ECO:0000313" key="3">
    <source>
        <dbReference type="Proteomes" id="UP000242175"/>
    </source>
</evidence>
<accession>A0A220VGX6</accession>
<protein>
    <submittedName>
        <fullName evidence="2">Uncharacterized protein</fullName>
    </submittedName>
</protein>
<proteinExistence type="predicted"/>
<dbReference type="KEGG" id="pmai:CF386_08975"/>
<keyword evidence="1" id="KW-0472">Membrane</keyword>
<evidence type="ECO:0000256" key="1">
    <source>
        <dbReference type="SAM" id="Phobius"/>
    </source>
</evidence>